<dbReference type="Pfam" id="PF01590">
    <property type="entry name" value="GAF"/>
    <property type="match status" value="1"/>
</dbReference>
<keyword evidence="6" id="KW-1185">Reference proteome</keyword>
<dbReference type="Pfam" id="PF03861">
    <property type="entry name" value="ANTAR"/>
    <property type="match status" value="1"/>
</dbReference>
<evidence type="ECO:0000259" key="4">
    <source>
        <dbReference type="PROSITE" id="PS50921"/>
    </source>
</evidence>
<comment type="caution">
    <text evidence="5">The sequence shown here is derived from an EMBL/GenBank/DDBJ whole genome shotgun (WGS) entry which is preliminary data.</text>
</comment>
<evidence type="ECO:0000256" key="3">
    <source>
        <dbReference type="SAM" id="MobiDB-lite"/>
    </source>
</evidence>
<dbReference type="Proteomes" id="UP001598448">
    <property type="component" value="Unassembled WGS sequence"/>
</dbReference>
<dbReference type="InterPro" id="IPR029016">
    <property type="entry name" value="GAF-like_dom_sf"/>
</dbReference>
<gene>
    <name evidence="5" type="ORF">ACFWJN_07340</name>
</gene>
<name>A0ABW6FIL3_9ACTN</name>
<evidence type="ECO:0000256" key="1">
    <source>
        <dbReference type="ARBA" id="ARBA00023015"/>
    </source>
</evidence>
<dbReference type="EMBL" id="JBHXIJ010000031">
    <property type="protein sequence ID" value="MFD5098769.1"/>
    <property type="molecule type" value="Genomic_DNA"/>
</dbReference>
<sequence>MTRESTVVPYGRKPAGPPTTTPQAAGNVEELRAEVERLRRQNADLQGRVRTHPAIAVAQGILIERYGLRELTEAFALMRHVSQRANIKLHQLADALSRVPGPDTGAHLWFPRRAPTLPPPLHGVDVEQGAGANQGAVLGAALRRVLTIAGTDMGNLQLADRSGLRMEKHTGHPKAFTDFFAFVDGSTTACSQAAADHEQVTVRDVATAEVFDEDSRRTILEAGSRACHSVPLIDGQSLRGVISSHHARPLAGFSRTQLRELQITGQAVARWLTWHRDTVVFDALEELHRLARAAV</sequence>
<dbReference type="InterPro" id="IPR036388">
    <property type="entry name" value="WH-like_DNA-bd_sf"/>
</dbReference>
<reference evidence="5 6" key="1">
    <citation type="submission" date="2024-09" db="EMBL/GenBank/DDBJ databases">
        <title>The Natural Products Discovery Center: Release of the First 8490 Sequenced Strains for Exploring Actinobacteria Biosynthetic Diversity.</title>
        <authorList>
            <person name="Kalkreuter E."/>
            <person name="Kautsar S.A."/>
            <person name="Yang D."/>
            <person name="Bader C.D."/>
            <person name="Teijaro C.N."/>
            <person name="Fluegel L."/>
            <person name="Davis C.M."/>
            <person name="Simpson J.R."/>
            <person name="Lauterbach L."/>
            <person name="Steele A.D."/>
            <person name="Gui C."/>
            <person name="Meng S."/>
            <person name="Li G."/>
            <person name="Viehrig K."/>
            <person name="Ye F."/>
            <person name="Su P."/>
            <person name="Kiefer A.F."/>
            <person name="Nichols A."/>
            <person name="Cepeda A.J."/>
            <person name="Yan W."/>
            <person name="Fan B."/>
            <person name="Jiang Y."/>
            <person name="Adhikari A."/>
            <person name="Zheng C.-J."/>
            <person name="Schuster L."/>
            <person name="Cowan T.M."/>
            <person name="Smanski M.J."/>
            <person name="Chevrette M.G."/>
            <person name="De Carvalho L.P.S."/>
            <person name="Shen B."/>
        </authorList>
    </citation>
    <scope>NUCLEOTIDE SEQUENCE [LARGE SCALE GENOMIC DNA]</scope>
    <source>
        <strain evidence="5 6">NPDC058348</strain>
    </source>
</reference>
<feature type="domain" description="ANTAR" evidence="4">
    <location>
        <begin position="35"/>
        <end position="97"/>
    </location>
</feature>
<keyword evidence="2" id="KW-0804">Transcription</keyword>
<keyword evidence="1" id="KW-0805">Transcription regulation</keyword>
<accession>A0ABW6FIL3</accession>
<dbReference type="Gene3D" id="3.30.450.40">
    <property type="match status" value="1"/>
</dbReference>
<evidence type="ECO:0000313" key="6">
    <source>
        <dbReference type="Proteomes" id="UP001598448"/>
    </source>
</evidence>
<protein>
    <submittedName>
        <fullName evidence="5">ANTAR domain-containing protein</fullName>
    </submittedName>
</protein>
<evidence type="ECO:0000256" key="2">
    <source>
        <dbReference type="ARBA" id="ARBA00023163"/>
    </source>
</evidence>
<dbReference type="SUPFAM" id="SSF55781">
    <property type="entry name" value="GAF domain-like"/>
    <property type="match status" value="1"/>
</dbReference>
<dbReference type="InterPro" id="IPR005561">
    <property type="entry name" value="ANTAR"/>
</dbReference>
<dbReference type="InterPro" id="IPR003018">
    <property type="entry name" value="GAF"/>
</dbReference>
<organism evidence="5 6">
    <name type="scientific">Streptomyces albidochromogenes</name>
    <dbReference type="NCBI Taxonomy" id="329524"/>
    <lineage>
        <taxon>Bacteria</taxon>
        <taxon>Bacillati</taxon>
        <taxon>Actinomycetota</taxon>
        <taxon>Actinomycetes</taxon>
        <taxon>Kitasatosporales</taxon>
        <taxon>Streptomycetaceae</taxon>
        <taxon>Streptomyces</taxon>
    </lineage>
</organism>
<proteinExistence type="predicted"/>
<dbReference type="SMART" id="SM01012">
    <property type="entry name" value="ANTAR"/>
    <property type="match status" value="1"/>
</dbReference>
<dbReference type="Gene3D" id="1.10.10.10">
    <property type="entry name" value="Winged helix-like DNA-binding domain superfamily/Winged helix DNA-binding domain"/>
    <property type="match status" value="1"/>
</dbReference>
<evidence type="ECO:0000313" key="5">
    <source>
        <dbReference type="EMBL" id="MFD5098769.1"/>
    </source>
</evidence>
<dbReference type="RefSeq" id="WP_386710258.1">
    <property type="nucleotide sequence ID" value="NZ_JBHXIJ010000031.1"/>
</dbReference>
<feature type="region of interest" description="Disordered" evidence="3">
    <location>
        <begin position="1"/>
        <end position="25"/>
    </location>
</feature>
<dbReference type="PROSITE" id="PS50921">
    <property type="entry name" value="ANTAR"/>
    <property type="match status" value="1"/>
</dbReference>